<dbReference type="EMBL" id="JTAI01000012">
    <property type="protein sequence ID" value="PPS94312.1"/>
    <property type="molecule type" value="Genomic_DNA"/>
</dbReference>
<accession>A0ABX5BAU6</accession>
<proteinExistence type="predicted"/>
<name>A0ABX5BAU6_CRYHO</name>
<dbReference type="Proteomes" id="UP001429100">
    <property type="component" value="Unassembled WGS sequence"/>
</dbReference>
<protein>
    <submittedName>
        <fullName evidence="1">Uncharacterized protein</fullName>
    </submittedName>
</protein>
<evidence type="ECO:0000313" key="2">
    <source>
        <dbReference type="Proteomes" id="UP001429100"/>
    </source>
</evidence>
<evidence type="ECO:0000313" key="1">
    <source>
        <dbReference type="EMBL" id="PPS94312.1"/>
    </source>
</evidence>
<reference evidence="1 2" key="1">
    <citation type="submission" date="2014-11" db="EMBL/GenBank/DDBJ databases">
        <title>Comparative genomic analysis of Cryptosporidium hominis reveals occurrence of genetic recombination in virulent subtypes.</title>
        <authorList>
            <person name="Guo Y."/>
            <person name="Tang K."/>
            <person name="Frace M."/>
            <person name="Li N."/>
            <person name="Roellig D.M."/>
            <person name="Sammons S."/>
            <person name="Knipe K."/>
            <person name="Rowe L."/>
            <person name="Feng Y."/>
            <person name="Xiao L."/>
        </authorList>
    </citation>
    <scope>NUCLEOTIDE SEQUENCE [LARGE SCALE GENOMIC DNA]</scope>
    <source>
        <strain evidence="1">30976</strain>
    </source>
</reference>
<gene>
    <name evidence="1" type="ORF">GY17_00003892</name>
</gene>
<comment type="caution">
    <text evidence="1">The sequence shown here is derived from an EMBL/GenBank/DDBJ whole genome shotgun (WGS) entry which is preliminary data.</text>
</comment>
<keyword evidence="2" id="KW-1185">Reference proteome</keyword>
<sequence length="107" mass="12605">MALLSDFIEKSYLNILKNIDNFEYSECNDPLIKQQKRANNELESLLFDHKNSGEILSKKDSILGEFATLKEAQEKKLYQRKKNKYVKINMIKHLIKGELLYIIKIKV</sequence>
<organism evidence="1 2">
    <name type="scientific">Cryptosporidium hominis</name>
    <dbReference type="NCBI Taxonomy" id="237895"/>
    <lineage>
        <taxon>Eukaryota</taxon>
        <taxon>Sar</taxon>
        <taxon>Alveolata</taxon>
        <taxon>Apicomplexa</taxon>
        <taxon>Conoidasida</taxon>
        <taxon>Coccidia</taxon>
        <taxon>Eucoccidiorida</taxon>
        <taxon>Eimeriorina</taxon>
        <taxon>Cryptosporidiidae</taxon>
        <taxon>Cryptosporidium</taxon>
    </lineage>
</organism>
<reference evidence="1 2" key="2">
    <citation type="submission" date="2017-10" db="EMBL/GenBank/DDBJ databases">
        <title>Consistent, comparative and evidence-based genome annotation and re-annotation for the closely-related species, Cryptosporidium parvum, C. hominis and C. tyzzeri.</title>
        <authorList>
            <person name="Baptista R.P."/>
            <person name="Li Y."/>
            <person name="Sateriale A."/>
            <person name="Striepen B."/>
            <person name="Kissinger J.C."/>
        </authorList>
    </citation>
    <scope>NUCLEOTIDE SEQUENCE [LARGE SCALE GENOMIC DNA]</scope>
    <source>
        <strain evidence="1">30976</strain>
    </source>
</reference>